<organism evidence="1 2">
    <name type="scientific">Clostridium cibarium</name>
    <dbReference type="NCBI Taxonomy" id="2762247"/>
    <lineage>
        <taxon>Bacteria</taxon>
        <taxon>Bacillati</taxon>
        <taxon>Bacillota</taxon>
        <taxon>Clostridia</taxon>
        <taxon>Eubacteriales</taxon>
        <taxon>Clostridiaceae</taxon>
        <taxon>Clostridium</taxon>
    </lineage>
</organism>
<dbReference type="EMBL" id="JACSRA010000007">
    <property type="protein sequence ID" value="MBD7910875.1"/>
    <property type="molecule type" value="Genomic_DNA"/>
</dbReference>
<dbReference type="NCBIfam" id="TIGR01484">
    <property type="entry name" value="HAD-SF-IIB"/>
    <property type="match status" value="1"/>
</dbReference>
<dbReference type="GO" id="GO:0016787">
    <property type="term" value="F:hydrolase activity"/>
    <property type="evidence" value="ECO:0007669"/>
    <property type="project" value="UniProtKB-KW"/>
</dbReference>
<dbReference type="Gene3D" id="3.40.50.1000">
    <property type="entry name" value="HAD superfamily/HAD-like"/>
    <property type="match status" value="1"/>
</dbReference>
<dbReference type="PROSITE" id="PS01228">
    <property type="entry name" value="COF_1"/>
    <property type="match status" value="1"/>
</dbReference>
<dbReference type="InterPro" id="IPR006379">
    <property type="entry name" value="HAD-SF_hydro_IIB"/>
</dbReference>
<dbReference type="PANTHER" id="PTHR10000:SF8">
    <property type="entry name" value="HAD SUPERFAMILY HYDROLASE-LIKE, TYPE 3"/>
    <property type="match status" value="1"/>
</dbReference>
<evidence type="ECO:0000313" key="1">
    <source>
        <dbReference type="EMBL" id="MBD7910875.1"/>
    </source>
</evidence>
<dbReference type="PANTHER" id="PTHR10000">
    <property type="entry name" value="PHOSPHOSERINE PHOSPHATASE"/>
    <property type="match status" value="1"/>
</dbReference>
<dbReference type="InterPro" id="IPR000150">
    <property type="entry name" value="Cof"/>
</dbReference>
<keyword evidence="1" id="KW-0378">Hydrolase</keyword>
<dbReference type="Proteomes" id="UP000627781">
    <property type="component" value="Unassembled WGS sequence"/>
</dbReference>
<dbReference type="InterPro" id="IPR036412">
    <property type="entry name" value="HAD-like_sf"/>
</dbReference>
<dbReference type="RefSeq" id="WP_191767927.1">
    <property type="nucleotide sequence ID" value="NZ_JACSRA010000007.1"/>
</dbReference>
<proteinExistence type="predicted"/>
<gene>
    <name evidence="1" type="ORF">H9661_05850</name>
</gene>
<dbReference type="SFLD" id="SFLDG01140">
    <property type="entry name" value="C2.B:_Phosphomannomutase_and_P"/>
    <property type="match status" value="1"/>
</dbReference>
<protein>
    <submittedName>
        <fullName evidence="1">HAD family hydrolase</fullName>
    </submittedName>
</protein>
<accession>A0ABR8PRS6</accession>
<dbReference type="CDD" id="cd07516">
    <property type="entry name" value="HAD_Pase"/>
    <property type="match status" value="1"/>
</dbReference>
<evidence type="ECO:0000313" key="2">
    <source>
        <dbReference type="Proteomes" id="UP000627781"/>
    </source>
</evidence>
<dbReference type="Pfam" id="PF08282">
    <property type="entry name" value="Hydrolase_3"/>
    <property type="match status" value="1"/>
</dbReference>
<dbReference type="SUPFAM" id="SSF56784">
    <property type="entry name" value="HAD-like"/>
    <property type="match status" value="1"/>
</dbReference>
<comment type="caution">
    <text evidence="1">The sequence shown here is derived from an EMBL/GenBank/DDBJ whole genome shotgun (WGS) entry which is preliminary data.</text>
</comment>
<dbReference type="InterPro" id="IPR023214">
    <property type="entry name" value="HAD_sf"/>
</dbReference>
<sequence length="270" mass="31287">MEKIFEGYLLVSDMDGTLLNSKKQISKENKEAIKYFVERGGKFTVATGRMLSSVEEFIDELSIDMPAILHNGAKIYDYREEKVISEHSIESYRKEAIKRIYEDYPHIGIEVFSDEIVYIYRSCYLTERYKKHDFKVVYSLPDEIWEKDWTKVLLIGNEEELDALEEEYRMKYDKGNAFRSGPSYFDIVANGITKGRAVEELVQIEKIDPQNVIAVGDNMNDIEMLEVASYGFCIKTGAKRALEKAKYIAPSNDDHPIAYVISYVEEKIKK</sequence>
<dbReference type="NCBIfam" id="TIGR00099">
    <property type="entry name" value="Cof-subfamily"/>
    <property type="match status" value="1"/>
</dbReference>
<name>A0ABR8PRS6_9CLOT</name>
<dbReference type="SFLD" id="SFLDS00003">
    <property type="entry name" value="Haloacid_Dehalogenase"/>
    <property type="match status" value="1"/>
</dbReference>
<reference evidence="1 2" key="1">
    <citation type="submission" date="2020-08" db="EMBL/GenBank/DDBJ databases">
        <title>A Genomic Blueprint of the Chicken Gut Microbiome.</title>
        <authorList>
            <person name="Gilroy R."/>
            <person name="Ravi A."/>
            <person name="Getino M."/>
            <person name="Pursley I."/>
            <person name="Horton D.L."/>
            <person name="Alikhan N.-F."/>
            <person name="Baker D."/>
            <person name="Gharbi K."/>
            <person name="Hall N."/>
            <person name="Watson M."/>
            <person name="Adriaenssens E.M."/>
            <person name="Foster-Nyarko E."/>
            <person name="Jarju S."/>
            <person name="Secka A."/>
            <person name="Antonio M."/>
            <person name="Oren A."/>
            <person name="Chaudhuri R."/>
            <person name="La Ragione R.M."/>
            <person name="Hildebrand F."/>
            <person name="Pallen M.J."/>
        </authorList>
    </citation>
    <scope>NUCLEOTIDE SEQUENCE [LARGE SCALE GENOMIC DNA]</scope>
    <source>
        <strain evidence="1 2">Sa3CVN1</strain>
    </source>
</reference>
<keyword evidence="2" id="KW-1185">Reference proteome</keyword>
<dbReference type="Gene3D" id="3.30.1240.10">
    <property type="match status" value="1"/>
</dbReference>